<protein>
    <submittedName>
        <fullName evidence="17">Glutamate synthase-related protein</fullName>
    </submittedName>
</protein>
<dbReference type="InterPro" id="IPR050711">
    <property type="entry name" value="ET-N_metabolism_enzyme"/>
</dbReference>
<evidence type="ECO:0000313" key="18">
    <source>
        <dbReference type="Proteomes" id="UP001228690"/>
    </source>
</evidence>
<evidence type="ECO:0000256" key="6">
    <source>
        <dbReference type="ARBA" id="ARBA00022643"/>
    </source>
</evidence>
<feature type="region of interest" description="Disordered" evidence="15">
    <location>
        <begin position="693"/>
        <end position="718"/>
    </location>
</feature>
<dbReference type="Gene3D" id="3.20.20.70">
    <property type="entry name" value="Aldolase class I"/>
    <property type="match status" value="3"/>
</dbReference>
<dbReference type="EMBL" id="CP123443">
    <property type="protein sequence ID" value="WGK69223.1"/>
    <property type="molecule type" value="Genomic_DNA"/>
</dbReference>
<keyword evidence="5" id="KW-0285">Flavoprotein</keyword>
<feature type="region of interest" description="Disordered" evidence="15">
    <location>
        <begin position="652"/>
        <end position="677"/>
    </location>
</feature>
<dbReference type="InterPro" id="IPR002489">
    <property type="entry name" value="Glu_synth_asu_C"/>
</dbReference>
<reference evidence="17 18" key="1">
    <citation type="submission" date="2023-04" db="EMBL/GenBank/DDBJ databases">
        <title>Spirochaete genome identified in red abalone sample constitutes a novel genus.</title>
        <authorList>
            <person name="Sharma S.P."/>
            <person name="Purcell C.M."/>
            <person name="Hyde J.R."/>
            <person name="Severin A.J."/>
        </authorList>
    </citation>
    <scope>NUCLEOTIDE SEQUENCE [LARGE SCALE GENOMIC DNA]</scope>
    <source>
        <strain evidence="17 18">SP-2023</strain>
    </source>
</reference>
<comment type="similarity">
    <text evidence="3">Belongs to the glutamate synthase family.</text>
</comment>
<evidence type="ECO:0000256" key="9">
    <source>
        <dbReference type="ARBA" id="ARBA00023002"/>
    </source>
</evidence>
<proteinExistence type="inferred from homology"/>
<comment type="cofactor">
    <cofactor evidence="1">
        <name>FMN</name>
        <dbReference type="ChEBI" id="CHEBI:58210"/>
    </cofactor>
</comment>
<keyword evidence="9" id="KW-0560">Oxidoreductase</keyword>
<dbReference type="InterPro" id="IPR036485">
    <property type="entry name" value="Glu_synth_asu_C_sf"/>
</dbReference>
<dbReference type="InterPro" id="IPR029055">
    <property type="entry name" value="Ntn_hydrolases_N"/>
</dbReference>
<dbReference type="Pfam" id="PF04898">
    <property type="entry name" value="Glu_syn_central"/>
    <property type="match status" value="2"/>
</dbReference>
<evidence type="ECO:0000256" key="4">
    <source>
        <dbReference type="ARBA" id="ARBA00022605"/>
    </source>
</evidence>
<dbReference type="Pfam" id="PF01493">
    <property type="entry name" value="GXGXG"/>
    <property type="match status" value="1"/>
</dbReference>
<name>A0ABY8MJ38_9SPIO</name>
<dbReference type="Proteomes" id="UP001228690">
    <property type="component" value="Chromosome"/>
</dbReference>
<dbReference type="CDD" id="cd00713">
    <property type="entry name" value="GltS"/>
    <property type="match status" value="1"/>
</dbReference>
<feature type="compositionally biased region" description="Polar residues" evidence="15">
    <location>
        <begin position="699"/>
        <end position="708"/>
    </location>
</feature>
<evidence type="ECO:0000256" key="1">
    <source>
        <dbReference type="ARBA" id="ARBA00001917"/>
    </source>
</evidence>
<evidence type="ECO:0000256" key="3">
    <source>
        <dbReference type="ARBA" id="ARBA00009716"/>
    </source>
</evidence>
<keyword evidence="11" id="KW-0411">Iron-sulfur</keyword>
<organism evidence="17 18">
    <name type="scientific">Candidatus Haliotispira prima</name>
    <dbReference type="NCBI Taxonomy" id="3034016"/>
    <lineage>
        <taxon>Bacteria</taxon>
        <taxon>Pseudomonadati</taxon>
        <taxon>Spirochaetota</taxon>
        <taxon>Spirochaetia</taxon>
        <taxon>Spirochaetales</taxon>
        <taxon>Spirochaetaceae</taxon>
        <taxon>Candidatus Haliotispira</taxon>
    </lineage>
</organism>
<dbReference type="PROSITE" id="PS51278">
    <property type="entry name" value="GATASE_TYPE_2"/>
    <property type="match status" value="1"/>
</dbReference>
<evidence type="ECO:0000256" key="2">
    <source>
        <dbReference type="ARBA" id="ARBA00001927"/>
    </source>
</evidence>
<evidence type="ECO:0000256" key="7">
    <source>
        <dbReference type="ARBA" id="ARBA00022723"/>
    </source>
</evidence>
<feature type="domain" description="Glutamine amidotransferase type-2" evidence="16">
    <location>
        <begin position="51"/>
        <end position="461"/>
    </location>
</feature>
<dbReference type="PANTHER" id="PTHR11938">
    <property type="entry name" value="FAD NADPH DEHYDROGENASE/OXIDOREDUCTASE"/>
    <property type="match status" value="1"/>
</dbReference>
<keyword evidence="7" id="KW-0479">Metal-binding</keyword>
<evidence type="ECO:0000256" key="11">
    <source>
        <dbReference type="ARBA" id="ARBA00023014"/>
    </source>
</evidence>
<evidence type="ECO:0000259" key="16">
    <source>
        <dbReference type="PROSITE" id="PS51278"/>
    </source>
</evidence>
<comment type="pathway">
    <text evidence="14">Amino-acid biosynthesis.</text>
</comment>
<dbReference type="InterPro" id="IPR002932">
    <property type="entry name" value="Glu_synthdom"/>
</dbReference>
<feature type="region of interest" description="Disordered" evidence="15">
    <location>
        <begin position="1"/>
        <end position="34"/>
    </location>
</feature>
<dbReference type="SUPFAM" id="SSF56235">
    <property type="entry name" value="N-terminal nucleophile aminohydrolases (Ntn hydrolases)"/>
    <property type="match status" value="1"/>
</dbReference>
<feature type="compositionally biased region" description="Polar residues" evidence="15">
    <location>
        <begin position="1"/>
        <end position="15"/>
    </location>
</feature>
<dbReference type="CDD" id="cd00982">
    <property type="entry name" value="gltB_C"/>
    <property type="match status" value="1"/>
</dbReference>
<evidence type="ECO:0000256" key="14">
    <source>
        <dbReference type="ARBA" id="ARBA00029440"/>
    </source>
</evidence>
<dbReference type="InterPro" id="IPR017932">
    <property type="entry name" value="GATase_2_dom"/>
</dbReference>
<keyword evidence="10" id="KW-0408">Iron</keyword>
<feature type="compositionally biased region" description="Polar residues" evidence="15">
    <location>
        <begin position="23"/>
        <end position="34"/>
    </location>
</feature>
<evidence type="ECO:0000256" key="8">
    <source>
        <dbReference type="ARBA" id="ARBA00022962"/>
    </source>
</evidence>
<evidence type="ECO:0000256" key="12">
    <source>
        <dbReference type="ARBA" id="ARBA00023164"/>
    </source>
</evidence>
<evidence type="ECO:0000313" key="17">
    <source>
        <dbReference type="EMBL" id="WGK69223.1"/>
    </source>
</evidence>
<evidence type="ECO:0000256" key="13">
    <source>
        <dbReference type="ARBA" id="ARBA00023291"/>
    </source>
</evidence>
<evidence type="ECO:0000256" key="10">
    <source>
        <dbReference type="ARBA" id="ARBA00023004"/>
    </source>
</evidence>
<dbReference type="Pfam" id="PF00310">
    <property type="entry name" value="GATase_2"/>
    <property type="match status" value="1"/>
</dbReference>
<feature type="compositionally biased region" description="Basic and acidic residues" evidence="15">
    <location>
        <begin position="656"/>
        <end position="675"/>
    </location>
</feature>
<dbReference type="Pfam" id="PF01645">
    <property type="entry name" value="Glu_synthase"/>
    <property type="match status" value="1"/>
</dbReference>
<accession>A0ABY8MJ38</accession>
<keyword evidence="8" id="KW-0315">Glutamine amidotransferase</keyword>
<dbReference type="InterPro" id="IPR013785">
    <property type="entry name" value="Aldolase_TIM"/>
</dbReference>
<keyword evidence="18" id="KW-1185">Reference proteome</keyword>
<gene>
    <name evidence="17" type="ORF">P0082_12210</name>
</gene>
<keyword evidence="6" id="KW-0288">FMN</keyword>
<dbReference type="RefSeq" id="WP_326927411.1">
    <property type="nucleotide sequence ID" value="NZ_CP123443.1"/>
</dbReference>
<keyword evidence="13" id="KW-0003">3Fe-4S</keyword>
<dbReference type="SUPFAM" id="SSF69336">
    <property type="entry name" value="Alpha subunit of glutamate synthase, C-terminal domain"/>
    <property type="match status" value="1"/>
</dbReference>
<keyword evidence="12" id="KW-0314">Glutamate biosynthesis</keyword>
<dbReference type="Gene3D" id="2.160.20.60">
    <property type="entry name" value="Glutamate synthase, alpha subunit, C-terminal domain"/>
    <property type="match status" value="1"/>
</dbReference>
<dbReference type="Gene3D" id="3.60.20.10">
    <property type="entry name" value="Glutamine Phosphoribosylpyrophosphate, subunit 1, domain 1"/>
    <property type="match status" value="1"/>
</dbReference>
<dbReference type="InterPro" id="IPR006982">
    <property type="entry name" value="Glu_synth_centr_N"/>
</dbReference>
<feature type="region of interest" description="Disordered" evidence="15">
    <location>
        <begin position="921"/>
        <end position="952"/>
    </location>
</feature>
<keyword evidence="4" id="KW-0028">Amino-acid biosynthesis</keyword>
<evidence type="ECO:0000256" key="5">
    <source>
        <dbReference type="ARBA" id="ARBA00022630"/>
    </source>
</evidence>
<dbReference type="CDD" id="cd02808">
    <property type="entry name" value="GltS_FMN"/>
    <property type="match status" value="1"/>
</dbReference>
<comment type="cofactor">
    <cofactor evidence="2">
        <name>[3Fe-4S] cluster</name>
        <dbReference type="ChEBI" id="CHEBI:21137"/>
    </cofactor>
</comment>
<sequence>MKNSPSHPNAQSVQNIPPGAKQVKNTPNHNKNKISFSESGLYRRRYEHDACGVGLVAQIDGSAKHEIVQQGLEILHRMEHRGAIGGDGSTGDGAGISLQLHHDFVSDIFPQLADHSDESYAVAMLFLAPGRLAELQQLTEHEIARMGSRKDHTVAEPDRTSLPGIEFVGWREVPVVADAVGKLASGSMPAICQLAVRFDPLSNWRERDAKIYFLRRKIELAAREHGLEPEDFYFCSFSSSLIVYKGMFTAPQLGAFYPDLQNPKLCSAYALVHQRYSTNTLPQWYLAHPFRHLAHNGEINTIEHNLRSFTIRESDFDSPVFGPHVRELTPTMPEGCSDSAGFDGALEALLHNGRSLAHVLSMMVPEPFGAGTDLSQDVKDYYHYQSMLMEPWDGPAAIVATTGREITAILDRNGLRPARFTVTKDGRLILASEAGVLHLAPENIARQGKLSPGKLLSLDLERGRLSFDRELKRELAAAQPYGQWLAKKPELGQLPEAEALQQQLIAPDKAAQQLLAKQLRNFGYSYEDLRDILAPMAEDGIEPTGSMASPLALAGLVRSNKENPGESLSSYFRQTFAQVTNPPIDPYRETAVMSLSGFLGAQGNLLCEGKEHSQMLELEHPIFGPTDLEKLEELVRDEKGFVLRRISLLLTPPDSTADRRPASRGQDQGDPREEGQCLQTALQRICDEAETAAKEIATPNRTQSSTGTGPVERETEKHIDSTVQDGCVILLLSDCGVSSEHTAVPALLALGAVQQSLVQSRLRGRVSLGVEGGELFSIQHFATLTAYGANFIVPYMAYRAIGELGRRKLLQNNDLNVAIRHYIEAGKKGLLKVMSKMGVSTMQSYQNSRLYEILGLGSEIVERCFPGTPNPIQGKGFAEIEREIRRRHAAAWMPGNLAKSNLRFNGSLRLRRNLKLHNIPSSFPAPALQHRPTTDRATYGADSSSENDGKEDENLLLTPISIMYLQQAVRNNDYATFRKYSEEVNRAGKHSTLRGQLHIRSDQKPISKEQVEGAESILSRFVSGAMSYGSLSKEAHEAIAIAMNRIGARSNSGEGGEDPVRYSLLPNGDDRRSRIKQVASGRFGVNSYYLANADELQIKMAQGAKPGEGGQLPGKKVDKEIARVRNSTPGVTLISPPPHHDIYSIEDLAQLIYDLRSANPVANISVKLVAKSGVGTVAAGVAKGKADSILISGHDGGTGASPLSSLMHAGSYWELGLAETQQSLRRNRLRDQVRIQCDGQLKTGRDVLIAGLLGAEEFGFGTSCLVALGCIMMRKCHTNSCPVGIATQDKRCRERFAGLPDHVENMMRFIAEELRELMAEMGYSRLEQLIGRADLLKPDHSNLVLRDNHIDLQPMLESVDNEADRDLPRHALRSPDISDPYTMEPELLRLCREALGEKFEKPGREGWKPFRHECSIDNSHRTVGTTISYHISKNRGMAGLPDKSIHLKFCGSAGQSFGAFGAHGLQLELEGESNDYFGKGLSGARLILYPFRNQYQPNPQEDERLNPQEHGLIVGNVCLFGATSGNAYIAGQAGERFAVRNSGATAVVEGLGAHGCEYMTGGRVVVLGLTGLNFAAGMSGGIAYVWDCDNKFRSRCNLQQTELSGLAEHPEELLWLEQRLRQHLQYTGSLVARDLLDNWTIRQEQFVRVIPSEYRLILEQLAATQRLPAQPSTQDQDREISA</sequence>
<dbReference type="PANTHER" id="PTHR11938:SF133">
    <property type="entry name" value="GLUTAMATE SYNTHASE (NADH)"/>
    <property type="match status" value="1"/>
</dbReference>
<dbReference type="SUPFAM" id="SSF51395">
    <property type="entry name" value="FMN-linked oxidoreductases"/>
    <property type="match status" value="1"/>
</dbReference>
<evidence type="ECO:0000256" key="15">
    <source>
        <dbReference type="SAM" id="MobiDB-lite"/>
    </source>
</evidence>